<evidence type="ECO:0000256" key="1">
    <source>
        <dbReference type="SAM" id="Phobius"/>
    </source>
</evidence>
<keyword evidence="1" id="KW-0472">Membrane</keyword>
<dbReference type="Proteomes" id="UP000650511">
    <property type="component" value="Unassembled WGS sequence"/>
</dbReference>
<evidence type="ECO:0000313" key="2">
    <source>
        <dbReference type="EMBL" id="GGI05945.1"/>
    </source>
</evidence>
<evidence type="ECO:0008006" key="4">
    <source>
        <dbReference type="Google" id="ProtNLM"/>
    </source>
</evidence>
<feature type="transmembrane region" description="Helical" evidence="1">
    <location>
        <begin position="159"/>
        <end position="179"/>
    </location>
</feature>
<reference evidence="2" key="1">
    <citation type="journal article" date="2014" name="Int. J. Syst. Evol. Microbiol.">
        <title>Complete genome sequence of Corynebacterium casei LMG S-19264T (=DSM 44701T), isolated from a smear-ripened cheese.</title>
        <authorList>
            <consortium name="US DOE Joint Genome Institute (JGI-PGF)"/>
            <person name="Walter F."/>
            <person name="Albersmeier A."/>
            <person name="Kalinowski J."/>
            <person name="Ruckert C."/>
        </authorList>
    </citation>
    <scope>NUCLEOTIDE SEQUENCE</scope>
    <source>
        <strain evidence="2">CGMCC 1.14988</strain>
    </source>
</reference>
<dbReference type="RefSeq" id="WP_130648615.1">
    <property type="nucleotide sequence ID" value="NZ_BMHA01000005.1"/>
</dbReference>
<dbReference type="EMBL" id="BMHA01000005">
    <property type="protein sequence ID" value="GGI05945.1"/>
    <property type="molecule type" value="Genomic_DNA"/>
</dbReference>
<gene>
    <name evidence="2" type="ORF">GCM10011354_16640</name>
</gene>
<organism evidence="2 3">
    <name type="scientific">Egicoccus halophilus</name>
    <dbReference type="NCBI Taxonomy" id="1670830"/>
    <lineage>
        <taxon>Bacteria</taxon>
        <taxon>Bacillati</taxon>
        <taxon>Actinomycetota</taxon>
        <taxon>Nitriliruptoria</taxon>
        <taxon>Egicoccales</taxon>
        <taxon>Egicoccaceae</taxon>
        <taxon>Egicoccus</taxon>
    </lineage>
</organism>
<feature type="transmembrane region" description="Helical" evidence="1">
    <location>
        <begin position="55"/>
        <end position="74"/>
    </location>
</feature>
<feature type="transmembrane region" description="Helical" evidence="1">
    <location>
        <begin position="249"/>
        <end position="270"/>
    </location>
</feature>
<feature type="transmembrane region" description="Helical" evidence="1">
    <location>
        <begin position="26"/>
        <end position="43"/>
    </location>
</feature>
<feature type="transmembrane region" description="Helical" evidence="1">
    <location>
        <begin position="127"/>
        <end position="153"/>
    </location>
</feature>
<dbReference type="AlphaFoldDB" id="A0A8J3AES1"/>
<reference evidence="2" key="2">
    <citation type="submission" date="2020-09" db="EMBL/GenBank/DDBJ databases">
        <authorList>
            <person name="Sun Q."/>
            <person name="Zhou Y."/>
        </authorList>
    </citation>
    <scope>NUCLEOTIDE SEQUENCE</scope>
    <source>
        <strain evidence="2">CGMCC 1.14988</strain>
    </source>
</reference>
<protein>
    <recommendedName>
        <fullName evidence="4">Lysylphosphatidylglycerol synthase TM region</fullName>
    </recommendedName>
</protein>
<evidence type="ECO:0000313" key="3">
    <source>
        <dbReference type="Proteomes" id="UP000650511"/>
    </source>
</evidence>
<keyword evidence="3" id="KW-1185">Reference proteome</keyword>
<keyword evidence="1" id="KW-1133">Transmembrane helix</keyword>
<comment type="caution">
    <text evidence="2">The sequence shown here is derived from an EMBL/GenBank/DDBJ whole genome shotgun (WGS) entry which is preliminary data.</text>
</comment>
<name>A0A8J3AES1_9ACTN</name>
<feature type="transmembrane region" description="Helical" evidence="1">
    <location>
        <begin position="191"/>
        <end position="217"/>
    </location>
</feature>
<sequence>MPIDRVLDLARRVGAARDPSPRTRRVLLSVGLVAFVVMLVVSLRDLEVDAGTLAWGPLALAALVLVPLTILGNAAELRVMAATVAPGALTWSEAVRAVVLATAANLLPIPGAALVRIQALRTRGASGVAATGINLAGAGAWIGSGLVVAGVALTPLRGPLALGVAGVGLLGCVVAGLLVRRFALPGRMWRGVLALTAVELAVTVTHGLRLLVVLAALQVELSLPQALVVGLGAPLSAAAGVFPSGIGLAEALAGLLAPVVALPAAVGVAATGVNRIVGLAVTTPLAGLLAARSPVERPRTDAG</sequence>
<keyword evidence="1" id="KW-0812">Transmembrane</keyword>
<accession>A0A8J3AES1</accession>
<proteinExistence type="predicted"/>
<dbReference type="OrthoDB" id="7605693at2"/>
<feature type="transmembrane region" description="Helical" evidence="1">
    <location>
        <begin position="223"/>
        <end position="242"/>
    </location>
</feature>